<dbReference type="EMBL" id="CCKQ01002892">
    <property type="protein sequence ID" value="CDW73996.1"/>
    <property type="molecule type" value="Genomic_DNA"/>
</dbReference>
<feature type="region of interest" description="Disordered" evidence="1">
    <location>
        <begin position="1"/>
        <end position="60"/>
    </location>
</feature>
<protein>
    <submittedName>
        <fullName evidence="4">Membrane protein transporter</fullName>
    </submittedName>
</protein>
<feature type="compositionally biased region" description="Polar residues" evidence="1">
    <location>
        <begin position="41"/>
        <end position="60"/>
    </location>
</feature>
<evidence type="ECO:0000256" key="1">
    <source>
        <dbReference type="SAM" id="MobiDB-lite"/>
    </source>
</evidence>
<dbReference type="OrthoDB" id="306876at2759"/>
<feature type="transmembrane region" description="Helical" evidence="2">
    <location>
        <begin position="351"/>
        <end position="368"/>
    </location>
</feature>
<feature type="transmembrane region" description="Helical" evidence="2">
    <location>
        <begin position="198"/>
        <end position="218"/>
    </location>
</feature>
<evidence type="ECO:0000313" key="4">
    <source>
        <dbReference type="EMBL" id="CDW73996.1"/>
    </source>
</evidence>
<dbReference type="Proteomes" id="UP000039865">
    <property type="component" value="Unassembled WGS sequence"/>
</dbReference>
<name>A0A077ZWM8_STYLE</name>
<accession>A0A077ZWM8</accession>
<feature type="domain" description="EamA" evidence="3">
    <location>
        <begin position="169"/>
        <end position="305"/>
    </location>
</feature>
<feature type="transmembrane region" description="Helical" evidence="2">
    <location>
        <begin position="380"/>
        <end position="401"/>
    </location>
</feature>
<dbReference type="InParanoid" id="A0A077ZWM8"/>
<dbReference type="InterPro" id="IPR037185">
    <property type="entry name" value="EmrE-like"/>
</dbReference>
<dbReference type="GO" id="GO:0016020">
    <property type="term" value="C:membrane"/>
    <property type="evidence" value="ECO:0007669"/>
    <property type="project" value="InterPro"/>
</dbReference>
<reference evidence="4 5" key="1">
    <citation type="submission" date="2014-06" db="EMBL/GenBank/DDBJ databases">
        <authorList>
            <person name="Swart Estienne"/>
        </authorList>
    </citation>
    <scope>NUCLEOTIDE SEQUENCE [LARGE SCALE GENOMIC DNA]</scope>
    <source>
        <strain evidence="4 5">130c</strain>
    </source>
</reference>
<feature type="transmembrane region" description="Helical" evidence="2">
    <location>
        <begin position="291"/>
        <end position="308"/>
    </location>
</feature>
<feature type="transmembrane region" description="Helical" evidence="2">
    <location>
        <begin position="413"/>
        <end position="432"/>
    </location>
</feature>
<keyword evidence="2" id="KW-0472">Membrane</keyword>
<organism evidence="4 5">
    <name type="scientific">Stylonychia lemnae</name>
    <name type="common">Ciliate</name>
    <dbReference type="NCBI Taxonomy" id="5949"/>
    <lineage>
        <taxon>Eukaryota</taxon>
        <taxon>Sar</taxon>
        <taxon>Alveolata</taxon>
        <taxon>Ciliophora</taxon>
        <taxon>Intramacronucleata</taxon>
        <taxon>Spirotrichea</taxon>
        <taxon>Stichotrichia</taxon>
        <taxon>Sporadotrichida</taxon>
        <taxon>Oxytrichidae</taxon>
        <taxon>Stylonychinae</taxon>
        <taxon>Stylonychia</taxon>
    </lineage>
</organism>
<keyword evidence="2" id="KW-0812">Transmembrane</keyword>
<evidence type="ECO:0000259" key="3">
    <source>
        <dbReference type="Pfam" id="PF00892"/>
    </source>
</evidence>
<feature type="transmembrane region" description="Helical" evidence="2">
    <location>
        <begin position="438"/>
        <end position="458"/>
    </location>
</feature>
<feature type="transmembrane region" description="Helical" evidence="2">
    <location>
        <begin position="172"/>
        <end position="192"/>
    </location>
</feature>
<sequence>MSTDNKPHLDLIDQEHQELKEPLLGGTQEREQHTAKASGAGTRTNGQSFTGQKEGQSMNVSISKKQKNWISLGQTAEIEFIDQPSLTYKKQSIIGDPDVQQIQLGENSQLLQSHLSGYNPYTGKGNHSTSRIAIIDKRSIHDPNHASRITIIELNEPIPPPQTCCELLKGILIMKFAVLNLTISGILIKVHYDYNPKVTIYDMVFVRAFAQLLISYLIALKDRVSLTDIPDDQWKLVIIRSITGTMTFFLFNTAVKLISLSKLAFLNNTSPLFATIIAFLFLGESMSKHELISLSICIIGVAILVQPYGDSAQEQAENTLGSLLVLISAFLNAVNFCLLRMMKGIHYAISPFYYGILGTFTSLTFILHSEAQNFSSPSRLGFYDYVLFGAVGLTSASGAMAKSLAFHYEKVSTLSLLKYTNLFYSLAADVLYFNSHIYFGEIFGAALIICSSFVIAFLKLNQII</sequence>
<dbReference type="Pfam" id="PF00892">
    <property type="entry name" value="EamA"/>
    <property type="match status" value="1"/>
</dbReference>
<feature type="transmembrane region" description="Helical" evidence="2">
    <location>
        <begin position="320"/>
        <end position="339"/>
    </location>
</feature>
<dbReference type="InterPro" id="IPR000620">
    <property type="entry name" value="EamA_dom"/>
</dbReference>
<keyword evidence="5" id="KW-1185">Reference proteome</keyword>
<dbReference type="AlphaFoldDB" id="A0A077ZWM8"/>
<keyword evidence="2" id="KW-1133">Transmembrane helix</keyword>
<dbReference type="SUPFAM" id="SSF103481">
    <property type="entry name" value="Multidrug resistance efflux transporter EmrE"/>
    <property type="match status" value="1"/>
</dbReference>
<evidence type="ECO:0000313" key="5">
    <source>
        <dbReference type="Proteomes" id="UP000039865"/>
    </source>
</evidence>
<dbReference type="Gene3D" id="1.10.3730.20">
    <property type="match status" value="1"/>
</dbReference>
<feature type="compositionally biased region" description="Basic and acidic residues" evidence="1">
    <location>
        <begin position="1"/>
        <end position="21"/>
    </location>
</feature>
<gene>
    <name evidence="4" type="primary">Contig12333.g13164</name>
    <name evidence="4" type="ORF">STYLEM_2987</name>
</gene>
<proteinExistence type="predicted"/>
<dbReference type="PANTHER" id="PTHR22911">
    <property type="entry name" value="ACYL-MALONYL CONDENSING ENZYME-RELATED"/>
    <property type="match status" value="1"/>
</dbReference>
<feature type="transmembrane region" description="Helical" evidence="2">
    <location>
        <begin position="238"/>
        <end position="258"/>
    </location>
</feature>
<feature type="transmembrane region" description="Helical" evidence="2">
    <location>
        <begin position="264"/>
        <end position="282"/>
    </location>
</feature>
<evidence type="ECO:0000256" key="2">
    <source>
        <dbReference type="SAM" id="Phobius"/>
    </source>
</evidence>